<dbReference type="InterPro" id="IPR004014">
    <property type="entry name" value="ATPase_P-typ_cation-transptr_N"/>
</dbReference>
<evidence type="ECO:0000256" key="2">
    <source>
        <dbReference type="ARBA" id="ARBA00022692"/>
    </source>
</evidence>
<dbReference type="InterPro" id="IPR059000">
    <property type="entry name" value="ATPase_P-type_domA"/>
</dbReference>
<evidence type="ECO:0000313" key="12">
    <source>
        <dbReference type="Proteomes" id="UP001556367"/>
    </source>
</evidence>
<dbReference type="SUPFAM" id="SSF81660">
    <property type="entry name" value="Metal cation-transporting ATPase, ATP-binding domain N"/>
    <property type="match status" value="1"/>
</dbReference>
<feature type="region of interest" description="Disordered" evidence="8">
    <location>
        <begin position="501"/>
        <end position="530"/>
    </location>
</feature>
<dbReference type="SMART" id="SM00831">
    <property type="entry name" value="Cation_ATPase_N"/>
    <property type="match status" value="1"/>
</dbReference>
<dbReference type="InterPro" id="IPR008250">
    <property type="entry name" value="ATPase_P-typ_transduc_dom_A_sf"/>
</dbReference>
<dbReference type="Pfam" id="PF00689">
    <property type="entry name" value="Cation_ATPase_C"/>
    <property type="match status" value="1"/>
</dbReference>
<dbReference type="InterPro" id="IPR036412">
    <property type="entry name" value="HAD-like_sf"/>
</dbReference>
<dbReference type="InterPro" id="IPR044492">
    <property type="entry name" value="P_typ_ATPase_HD_dom"/>
</dbReference>
<proteinExistence type="predicted"/>
<feature type="transmembrane region" description="Helical" evidence="9">
    <location>
        <begin position="1023"/>
        <end position="1045"/>
    </location>
</feature>
<feature type="transmembrane region" description="Helical" evidence="9">
    <location>
        <begin position="822"/>
        <end position="844"/>
    </location>
</feature>
<dbReference type="Gene3D" id="1.20.1110.10">
    <property type="entry name" value="Calcium-transporting ATPase, transmembrane domain"/>
    <property type="match status" value="1"/>
</dbReference>
<sequence length="1069" mass="114933">MPLPNFLKSFKRPDLKLSSRTSTVVSVSVAPNNPNFASVASIAHTLGIDQILDELGTSDVHGLTKNEAKRRLENCGENILEGTTGVSALQVLIGQLANALTLVLVAAMALSFGVQDWVEGGVIGAVIIFNAAVGFFQEYKAEKTMDSLRQLSSPTAIVIRNGESTPVPGKDVVPGDLVMIKTGDVIPADLRMIGVSNLEVSEQLLTGESIPVAKTTETYKTEDIDIPIGDRLNLAYASTVVTKGRGTGVVVGTGMNSQIGLIAAAMNGKSSRSHDQEGNKLPLGTRVYEGFMRVLGLRSGTPLQIKMAQLAYTLFLFSLLLAIIVFSVARFKVTGEVALYAIATGIAIIPESLIAVLTLTMAAGTWHMARQQVIVRKLDALENLGGVTDICSDKTGTLTLGQMTVRKLWLAGKEGKTAEYTATVESDNALEPVGKINDASGALVDPASVQEGLAQAVRAASLCNVATVHKNLKGEWKATGDPTEVALQVFATKLRLGRSTLSSDALGPRSADDAPKISQPAEGTDANEKNGKVMFVDEAKTAPKRFALLVEFPFSSEVKSMTTIHSDAEDPAHAVCFIKGAVERVLGASTTYLPDPLEDPNTSVPLTEDIRAQILDKAENLAAQGLRVIACGQRRIDVPSVQGLTREVTETDFTFLSLLGIFDPPRPETLSAVRACKEAGIVVHMLTGDHVTTARAIAEAVEIISPHAPSTAVMTATEFDRLTDEEIDALPELPLVIARCAPGTKVRMIHAGKRRGKHLSMSGDGVNDSPALKLAPVGIAMGLGGSDVAKDASDLVLTDDNFDSIRAAVKEGRRIFINIQRFFLHLMSTNVAEVVVLIMGLGFLDETRTSVFPLSPIAVLWVNMITSGPPAFGLGLEPAAADLMKRPPHPVKQGAFTWPIIIDMFAYGIVMGATSLLNFVIVIYGKGHGNLARECNHSMSEACDTVFRARSTVFATLIFEILLYAFILKSLDRSVFSLTPGRPFYVDLWANQVLFWAVVFGMVSVILPIYVPVFNTRVFYQQGISWEWGLVFAMTTVFVAFSEVWKLGRKRLYRRWEQAPVAYVATAGV</sequence>
<keyword evidence="2 9" id="KW-0812">Transmembrane</keyword>
<dbReference type="PANTHER" id="PTHR42861">
    <property type="entry name" value="CALCIUM-TRANSPORTING ATPASE"/>
    <property type="match status" value="1"/>
</dbReference>
<keyword evidence="3" id="KW-0547">Nucleotide-binding</keyword>
<feature type="transmembrane region" description="Helical" evidence="9">
    <location>
        <begin position="310"/>
        <end position="331"/>
    </location>
</feature>
<feature type="domain" description="Cation-transporting P-type ATPase N-terminal" evidence="10">
    <location>
        <begin position="42"/>
        <end position="116"/>
    </location>
</feature>
<evidence type="ECO:0000256" key="5">
    <source>
        <dbReference type="ARBA" id="ARBA00022967"/>
    </source>
</evidence>
<accession>A0ABR3JTQ2</accession>
<keyword evidence="6 9" id="KW-1133">Transmembrane helix</keyword>
<evidence type="ECO:0000256" key="7">
    <source>
        <dbReference type="ARBA" id="ARBA00023136"/>
    </source>
</evidence>
<dbReference type="Gene3D" id="3.40.1110.10">
    <property type="entry name" value="Calcium-transporting ATPase, cytoplasmic domain N"/>
    <property type="match status" value="1"/>
</dbReference>
<dbReference type="SFLD" id="SFLDS00003">
    <property type="entry name" value="Haloacid_Dehalogenase"/>
    <property type="match status" value="1"/>
</dbReference>
<evidence type="ECO:0000313" key="11">
    <source>
        <dbReference type="EMBL" id="KAL0959255.1"/>
    </source>
</evidence>
<keyword evidence="5" id="KW-1278">Translocase</keyword>
<dbReference type="NCBIfam" id="TIGR01494">
    <property type="entry name" value="ATPase_P-type"/>
    <property type="match status" value="3"/>
</dbReference>
<evidence type="ECO:0000256" key="1">
    <source>
        <dbReference type="ARBA" id="ARBA00004141"/>
    </source>
</evidence>
<evidence type="ECO:0000256" key="6">
    <source>
        <dbReference type="ARBA" id="ARBA00022989"/>
    </source>
</evidence>
<dbReference type="Pfam" id="PF13246">
    <property type="entry name" value="Cation_ATPase"/>
    <property type="match status" value="1"/>
</dbReference>
<dbReference type="Gene3D" id="2.70.150.10">
    <property type="entry name" value="Calcium-transporting ATPase, cytoplasmic transduction domain A"/>
    <property type="match status" value="1"/>
</dbReference>
<evidence type="ECO:0000256" key="4">
    <source>
        <dbReference type="ARBA" id="ARBA00022840"/>
    </source>
</evidence>
<feature type="transmembrane region" description="Helical" evidence="9">
    <location>
        <begin position="945"/>
        <end position="967"/>
    </location>
</feature>
<keyword evidence="7 9" id="KW-0472">Membrane</keyword>
<keyword evidence="4" id="KW-0067">ATP-binding</keyword>
<feature type="transmembrane region" description="Helical" evidence="9">
    <location>
        <begin position="337"/>
        <end position="362"/>
    </location>
</feature>
<organism evidence="11 12">
    <name type="scientific">Hohenbuehelia grisea</name>
    <dbReference type="NCBI Taxonomy" id="104357"/>
    <lineage>
        <taxon>Eukaryota</taxon>
        <taxon>Fungi</taxon>
        <taxon>Dikarya</taxon>
        <taxon>Basidiomycota</taxon>
        <taxon>Agaricomycotina</taxon>
        <taxon>Agaricomycetes</taxon>
        <taxon>Agaricomycetidae</taxon>
        <taxon>Agaricales</taxon>
        <taxon>Pleurotineae</taxon>
        <taxon>Pleurotaceae</taxon>
        <taxon>Hohenbuehelia</taxon>
    </lineage>
</organism>
<dbReference type="Pfam" id="PF00690">
    <property type="entry name" value="Cation_ATPase_N"/>
    <property type="match status" value="1"/>
</dbReference>
<evidence type="ECO:0000256" key="8">
    <source>
        <dbReference type="SAM" id="MobiDB-lite"/>
    </source>
</evidence>
<comment type="caution">
    <text evidence="11">The sequence shown here is derived from an EMBL/GenBank/DDBJ whole genome shotgun (WGS) entry which is preliminary data.</text>
</comment>
<dbReference type="InterPro" id="IPR001757">
    <property type="entry name" value="P_typ_ATPase"/>
</dbReference>
<dbReference type="InterPro" id="IPR006068">
    <property type="entry name" value="ATPase_P-typ_cation-transptr_C"/>
</dbReference>
<dbReference type="SUPFAM" id="SSF81653">
    <property type="entry name" value="Calcium ATPase, transduction domain A"/>
    <property type="match status" value="1"/>
</dbReference>
<name>A0ABR3JTQ2_9AGAR</name>
<feature type="transmembrane region" description="Helical" evidence="9">
    <location>
        <begin position="856"/>
        <end position="876"/>
    </location>
</feature>
<dbReference type="PRINTS" id="PR00120">
    <property type="entry name" value="HATPASE"/>
</dbReference>
<reference evidence="12" key="1">
    <citation type="submission" date="2024-06" db="EMBL/GenBank/DDBJ databases">
        <title>Multi-omics analyses provide insights into the biosynthesis of the anticancer antibiotic pleurotin in Hohenbuehelia grisea.</title>
        <authorList>
            <person name="Weaver J.A."/>
            <person name="Alberti F."/>
        </authorList>
    </citation>
    <scope>NUCLEOTIDE SEQUENCE [LARGE SCALE GENOMIC DNA]</scope>
    <source>
        <strain evidence="12">T-177</strain>
    </source>
</reference>
<dbReference type="EMBL" id="JASNQZ010000003">
    <property type="protein sequence ID" value="KAL0959255.1"/>
    <property type="molecule type" value="Genomic_DNA"/>
</dbReference>
<dbReference type="SUPFAM" id="SSF81665">
    <property type="entry name" value="Calcium ATPase, transmembrane domain M"/>
    <property type="match status" value="1"/>
</dbReference>
<feature type="transmembrane region" description="Helical" evidence="9">
    <location>
        <begin position="896"/>
        <end position="925"/>
    </location>
</feature>
<dbReference type="InterPro" id="IPR018303">
    <property type="entry name" value="ATPase_P-typ_P_site"/>
</dbReference>
<dbReference type="SUPFAM" id="SSF56784">
    <property type="entry name" value="HAD-like"/>
    <property type="match status" value="1"/>
</dbReference>
<dbReference type="InterPro" id="IPR023214">
    <property type="entry name" value="HAD_sf"/>
</dbReference>
<keyword evidence="12" id="KW-1185">Reference proteome</keyword>
<dbReference type="SFLD" id="SFLDG00002">
    <property type="entry name" value="C1.7:_P-type_atpase_like"/>
    <property type="match status" value="1"/>
</dbReference>
<feature type="transmembrane region" description="Helical" evidence="9">
    <location>
        <begin position="988"/>
        <end position="1011"/>
    </location>
</feature>
<comment type="subcellular location">
    <subcellularLocation>
        <location evidence="1">Membrane</location>
        <topology evidence="1">Multi-pass membrane protein</topology>
    </subcellularLocation>
</comment>
<dbReference type="SFLD" id="SFLDF00027">
    <property type="entry name" value="p-type_atpase"/>
    <property type="match status" value="1"/>
</dbReference>
<dbReference type="Proteomes" id="UP001556367">
    <property type="component" value="Unassembled WGS sequence"/>
</dbReference>
<dbReference type="InterPro" id="IPR023298">
    <property type="entry name" value="ATPase_P-typ_TM_dom_sf"/>
</dbReference>
<protein>
    <recommendedName>
        <fullName evidence="10">Cation-transporting P-type ATPase N-terminal domain-containing protein</fullName>
    </recommendedName>
</protein>
<evidence type="ECO:0000259" key="10">
    <source>
        <dbReference type="SMART" id="SM00831"/>
    </source>
</evidence>
<gene>
    <name evidence="11" type="ORF">HGRIS_014526</name>
</gene>
<evidence type="ECO:0000256" key="3">
    <source>
        <dbReference type="ARBA" id="ARBA00022741"/>
    </source>
</evidence>
<dbReference type="Pfam" id="PF00122">
    <property type="entry name" value="E1-E2_ATPase"/>
    <property type="match status" value="1"/>
</dbReference>
<dbReference type="PROSITE" id="PS00154">
    <property type="entry name" value="ATPASE_E1_E2"/>
    <property type="match status" value="1"/>
</dbReference>
<dbReference type="PRINTS" id="PR00119">
    <property type="entry name" value="CATATPASE"/>
</dbReference>
<dbReference type="Gene3D" id="3.40.50.1000">
    <property type="entry name" value="HAD superfamily/HAD-like"/>
    <property type="match status" value="1"/>
</dbReference>
<evidence type="ECO:0000256" key="9">
    <source>
        <dbReference type="SAM" id="Phobius"/>
    </source>
</evidence>
<dbReference type="InterPro" id="IPR023299">
    <property type="entry name" value="ATPase_P-typ_cyto_dom_N"/>
</dbReference>